<name>A0A6L8RLF3_9ACTN</name>
<dbReference type="PANTHER" id="PTHR33217:SF7">
    <property type="entry name" value="TRANSPOSASE FOR INSERTION SEQUENCE ELEMENT IS1081"/>
    <property type="match status" value="1"/>
</dbReference>
<evidence type="ECO:0000256" key="3">
    <source>
        <dbReference type="ARBA" id="ARBA00022578"/>
    </source>
</evidence>
<keyword evidence="4 6" id="KW-0238">DNA-binding</keyword>
<dbReference type="GO" id="GO:0004803">
    <property type="term" value="F:transposase activity"/>
    <property type="evidence" value="ECO:0007669"/>
    <property type="project" value="UniProtKB-UniRule"/>
</dbReference>
<evidence type="ECO:0000256" key="2">
    <source>
        <dbReference type="ARBA" id="ARBA00010961"/>
    </source>
</evidence>
<dbReference type="InterPro" id="IPR001207">
    <property type="entry name" value="Transposase_mutator"/>
</dbReference>
<keyword evidence="5 6" id="KW-0233">DNA recombination</keyword>
<dbReference type="AlphaFoldDB" id="A0A6L8RLF3"/>
<comment type="similarity">
    <text evidence="2 6">Belongs to the transposase mutator family.</text>
</comment>
<dbReference type="Proteomes" id="UP000481598">
    <property type="component" value="Unassembled WGS sequence"/>
</dbReference>
<accession>A0A6L8RLF3</accession>
<evidence type="ECO:0000256" key="1">
    <source>
        <dbReference type="ARBA" id="ARBA00002190"/>
    </source>
</evidence>
<evidence type="ECO:0000313" key="7">
    <source>
        <dbReference type="EMBL" id="MZJ86641.1"/>
    </source>
</evidence>
<evidence type="ECO:0000256" key="5">
    <source>
        <dbReference type="ARBA" id="ARBA00023172"/>
    </source>
</evidence>
<gene>
    <name evidence="7" type="ORF">GT635_09315</name>
</gene>
<evidence type="ECO:0000256" key="6">
    <source>
        <dbReference type="RuleBase" id="RU365089"/>
    </source>
</evidence>
<keyword evidence="3 6" id="KW-0815">Transposition</keyword>
<keyword evidence="6" id="KW-0814">Transposable element</keyword>
<dbReference type="GO" id="GO:0006313">
    <property type="term" value="P:DNA transposition"/>
    <property type="evidence" value="ECO:0007669"/>
    <property type="project" value="UniProtKB-UniRule"/>
</dbReference>
<dbReference type="PANTHER" id="PTHR33217">
    <property type="entry name" value="TRANSPOSASE FOR INSERTION SEQUENCE ELEMENT IS1081"/>
    <property type="match status" value="1"/>
</dbReference>
<dbReference type="GO" id="GO:0003677">
    <property type="term" value="F:DNA binding"/>
    <property type="evidence" value="ECO:0007669"/>
    <property type="project" value="UniProtKB-UniRule"/>
</dbReference>
<dbReference type="Pfam" id="PF00872">
    <property type="entry name" value="Transposase_mut"/>
    <property type="match status" value="1"/>
</dbReference>
<evidence type="ECO:0000256" key="4">
    <source>
        <dbReference type="ARBA" id="ARBA00023125"/>
    </source>
</evidence>
<comment type="caution">
    <text evidence="7">The sequence shown here is derived from an EMBL/GenBank/DDBJ whole genome shotgun (WGS) entry which is preliminary data.</text>
</comment>
<protein>
    <recommendedName>
        <fullName evidence="6">Mutator family transposase</fullName>
    </recommendedName>
</protein>
<evidence type="ECO:0000313" key="8">
    <source>
        <dbReference type="Proteomes" id="UP000481598"/>
    </source>
</evidence>
<comment type="function">
    <text evidence="1 6">Required for the transposition of the insertion element.</text>
</comment>
<sequence>MARVALQPASPDSSSQLATEQIERFCPKAAELLEEAEADALAYLDFPYEHHVRLRTNNVQARANRELKRRSRVVQVFPSGKSLIRMMGAVFAEMDEDWAGRRWFNDDSIGRAVEGAKVNAPEHAYEGTAAEHAARIIALVVADNPIPGRKAA</sequence>
<organism evidence="7 8">
    <name type="scientific">Collinsella aerofaciens</name>
    <dbReference type="NCBI Taxonomy" id="74426"/>
    <lineage>
        <taxon>Bacteria</taxon>
        <taxon>Bacillati</taxon>
        <taxon>Actinomycetota</taxon>
        <taxon>Coriobacteriia</taxon>
        <taxon>Coriobacteriales</taxon>
        <taxon>Coriobacteriaceae</taxon>
        <taxon>Collinsella</taxon>
    </lineage>
</organism>
<dbReference type="EMBL" id="WWTB01000025">
    <property type="protein sequence ID" value="MZJ86641.1"/>
    <property type="molecule type" value="Genomic_DNA"/>
</dbReference>
<proteinExistence type="inferred from homology"/>
<reference evidence="7 8" key="1">
    <citation type="journal article" date="2019" name="Nat. Med.">
        <title>A library of human gut bacterial isolates paired with longitudinal multiomics data enables mechanistic microbiome research.</title>
        <authorList>
            <person name="Poyet M."/>
            <person name="Groussin M."/>
            <person name="Gibbons S.M."/>
            <person name="Avila-Pacheco J."/>
            <person name="Jiang X."/>
            <person name="Kearney S.M."/>
            <person name="Perrotta A.R."/>
            <person name="Berdy B."/>
            <person name="Zhao S."/>
            <person name="Lieberman T.D."/>
            <person name="Swanson P.K."/>
            <person name="Smith M."/>
            <person name="Roesemann S."/>
            <person name="Alexander J.E."/>
            <person name="Rich S.A."/>
            <person name="Livny J."/>
            <person name="Vlamakis H."/>
            <person name="Clish C."/>
            <person name="Bullock K."/>
            <person name="Deik A."/>
            <person name="Scott J."/>
            <person name="Pierce K.A."/>
            <person name="Xavier R.J."/>
            <person name="Alm E.J."/>
        </authorList>
    </citation>
    <scope>NUCLEOTIDE SEQUENCE [LARGE SCALE GENOMIC DNA]</scope>
    <source>
        <strain evidence="7 8">BIOML-A10</strain>
    </source>
</reference>